<dbReference type="InterPro" id="IPR007855">
    <property type="entry name" value="RDRP"/>
</dbReference>
<dbReference type="Pfam" id="PF05183">
    <property type="entry name" value="RdRP"/>
    <property type="match status" value="2"/>
</dbReference>
<keyword evidence="4" id="KW-0808">Transferase</keyword>
<dbReference type="InterPro" id="IPR058752">
    <property type="entry name" value="RDRP_C_head"/>
</dbReference>
<evidence type="ECO:0000256" key="4">
    <source>
        <dbReference type="ARBA" id="ARBA00022679"/>
    </source>
</evidence>
<reference evidence="12" key="1">
    <citation type="journal article" date="2022" name="bioRxiv">
        <title>Genomics of Preaxostyla Flagellates Illuminates Evolutionary Transitions and the Path Towards Mitochondrial Loss.</title>
        <authorList>
            <person name="Novak L.V.F."/>
            <person name="Treitli S.C."/>
            <person name="Pyrih J."/>
            <person name="Halakuc P."/>
            <person name="Pipaliya S.V."/>
            <person name="Vacek V."/>
            <person name="Brzon O."/>
            <person name="Soukal P."/>
            <person name="Eme L."/>
            <person name="Dacks J.B."/>
            <person name="Karnkowska A."/>
            <person name="Elias M."/>
            <person name="Hampl V."/>
        </authorList>
    </citation>
    <scope>NUCLEOTIDE SEQUENCE</scope>
    <source>
        <strain evidence="12">RCP-MX</strain>
    </source>
</reference>
<sequence length="1559" mass="172815">MMWGKPVRISSGVTQVPTRRNFTHSNPPTRTPTAPPPPPLAATPTEFPALGVRKAPGIPPRTPIERVAQAIRAALAKAEGGQDHPDRPVLKHLKLDPPSRPGQTIWGFARVASLEQAQLLCEHAPWLSGVQLEMDLSNRQRRIPSRPLPAAPPEDRVERERDPSGSGVREARAWHARTLELGTVLQEEPLLKVAVGWASGFTSYVDVFLEPATQVVCLSFQQGALERVMKIRWAQIQRLRIVRDATPAGGLRTVTLILTLKCPALLYACSHDAYSASYVSVAEAVADRFNSIRTTDDFTTDAAVGSHLTYMLRFERPSPHAVLGPAVSGSATEAEMESLCEAFARIGSSYGWIGRPRNSTDVSFTAESVARQIALQPADVHRVEQLASDEVQWEALETEARIPWKVLYLVQCLLSQGILLAQALDLPFWRITYECQGQLDPDAPTPGHRPCGYELFSEALTQLFWNGRPLPRPMQACQEAIGHLLDLQLPPDAEVWRKESEEQCWVPNVMVTPTRMWCYPPEAERSNRIVRRYPFPDHFLRVSFIDDDFRSLTNLGIECEPLYDYCTKVLRAGVSICGRRFAPLVYSSNQLREMAWWMFAPDGQITADTIRQELGDFSMVGSVPKYGARLGLAVTSTLNTITLTPLDFTVIKDLKRDGRCFTDGVGAVSAEMAERIWKQYQRGQYAIQHRQHVDNLLEAVADLQARFVRSLLGGPAPERSPPFAVFGPTRPTFVYPPRSEPTLAEFQMGPVPSAFQVRHPTAALQLQSALPFRRPPETYSPWGRQGDAHRLVGSPPRDAELRSGRPASTTRARPPPRHHPGFRTLLALPPPSPPLYEVSLFLRESQVKFASKYAVLEVCSVSMLMPAYLNRQIILILSNLGVPNAVFLDLQEEMLARCNRLFTDARTARQLINRECRDSAGLRSLFLLMLDRGLLPGNDPFFFNAMLSLRNHMLAQVQKRARIYVPEVRAQVLMHLQEPFNVSAKGDASNPKTRVVVGPVVLARNPCVCPHHIVVAQARDYPQLHHLINVVVFSTKGARPMPDILSGGDLDGDDYFISWDPKLIPPRTYPPTDTPADSPADTLKCPTPTCYAFDDVVDFFVKFARMNNLGVLSNTYLAMADQSPQGIFDQRCVDLAGLINKAVDAAKTGHFQQLPHKLRVDKYPDFMEKGVDVPQYESVTVLGLLYRAACKRPPPCGVPFELNDQSGAWHTEGSPLVRLAPGYEVAPPRRRSLRSLTSGKPKPHSSHIHGTERDRESRSAGAQAKATQRIPGLSRSGPTVFHRRAPFRPAPPSLAQEYLPQAIEIRDAFNFELEGRHSLMFALPLFVHGVCSNPGKRTIPSPGLLGRDPGLLRQFGLLEPLYSRATPRPGAALGGAASSIFPPLSQAIAATLTHQRAVPSRPPAVASVDTAASIATATTTATPAPVVPALEADRLATTSLTEEQYIRKKLRDAEAQLVTGALAKLDKRLKRRRFVGTELRVGEAVRSLRERYVLLFKNLCAQAEASISPVEMARLLASAWYASAYYHANPEQPFLTFGWIVGEILLADENWGDQSHVQE</sequence>
<evidence type="ECO:0000313" key="12">
    <source>
        <dbReference type="EMBL" id="KAJ4456703.1"/>
    </source>
</evidence>
<evidence type="ECO:0000256" key="6">
    <source>
        <dbReference type="ARBA" id="ARBA00022884"/>
    </source>
</evidence>
<feature type="compositionally biased region" description="Polar residues" evidence="9">
    <location>
        <begin position="11"/>
        <end position="26"/>
    </location>
</feature>
<feature type="region of interest" description="Disordered" evidence="9">
    <location>
        <begin position="1"/>
        <end position="45"/>
    </location>
</feature>
<feature type="domain" description="RDRP core" evidence="10">
    <location>
        <begin position="839"/>
        <end position="1188"/>
    </location>
</feature>
<evidence type="ECO:0000259" key="11">
    <source>
        <dbReference type="Pfam" id="PF26253"/>
    </source>
</evidence>
<name>A0ABQ8UBP0_9EUKA</name>
<dbReference type="PANTHER" id="PTHR23079">
    <property type="entry name" value="RNA-DEPENDENT RNA POLYMERASE"/>
    <property type="match status" value="1"/>
</dbReference>
<comment type="caution">
    <text evidence="12">The sequence shown here is derived from an EMBL/GenBank/DDBJ whole genome shotgun (WGS) entry which is preliminary data.</text>
</comment>
<evidence type="ECO:0000259" key="10">
    <source>
        <dbReference type="Pfam" id="PF05183"/>
    </source>
</evidence>
<organism evidence="12 13">
    <name type="scientific">Paratrimastix pyriformis</name>
    <dbReference type="NCBI Taxonomy" id="342808"/>
    <lineage>
        <taxon>Eukaryota</taxon>
        <taxon>Metamonada</taxon>
        <taxon>Preaxostyla</taxon>
        <taxon>Paratrimastigidae</taxon>
        <taxon>Paratrimastix</taxon>
    </lineage>
</organism>
<keyword evidence="6" id="KW-0694">RNA-binding</keyword>
<feature type="region of interest" description="Disordered" evidence="9">
    <location>
        <begin position="141"/>
        <end position="169"/>
    </location>
</feature>
<feature type="compositionally biased region" description="Basic and acidic residues" evidence="9">
    <location>
        <begin position="1249"/>
        <end position="1258"/>
    </location>
</feature>
<feature type="compositionally biased region" description="Basic and acidic residues" evidence="9">
    <location>
        <begin position="153"/>
        <end position="169"/>
    </location>
</feature>
<evidence type="ECO:0000256" key="3">
    <source>
        <dbReference type="ARBA" id="ARBA00022484"/>
    </source>
</evidence>
<evidence type="ECO:0000256" key="1">
    <source>
        <dbReference type="ARBA" id="ARBA00005762"/>
    </source>
</evidence>
<feature type="domain" description="RDRP C-terminal head" evidence="11">
    <location>
        <begin position="1453"/>
        <end position="1546"/>
    </location>
</feature>
<dbReference type="InterPro" id="IPR057596">
    <property type="entry name" value="RDRP_core"/>
</dbReference>
<keyword evidence="7" id="KW-0943">RNA-mediated gene silencing</keyword>
<keyword evidence="5" id="KW-0548">Nucleotidyltransferase</keyword>
<proteinExistence type="inferred from homology"/>
<gene>
    <name evidence="12" type="ORF">PAPYR_8009</name>
</gene>
<evidence type="ECO:0000256" key="9">
    <source>
        <dbReference type="SAM" id="MobiDB-lite"/>
    </source>
</evidence>
<dbReference type="Proteomes" id="UP001141327">
    <property type="component" value="Unassembled WGS sequence"/>
</dbReference>
<evidence type="ECO:0000256" key="5">
    <source>
        <dbReference type="ARBA" id="ARBA00022695"/>
    </source>
</evidence>
<comment type="similarity">
    <text evidence="1">Belongs to the RdRP family.</text>
</comment>
<protein>
    <recommendedName>
        <fullName evidence="2">RNA-directed RNA polymerase</fullName>
        <ecNumber evidence="2">2.7.7.48</ecNumber>
    </recommendedName>
</protein>
<feature type="region of interest" description="Disordered" evidence="9">
    <location>
        <begin position="775"/>
        <end position="823"/>
    </location>
</feature>
<evidence type="ECO:0000313" key="13">
    <source>
        <dbReference type="Proteomes" id="UP001141327"/>
    </source>
</evidence>
<feature type="domain" description="RDRP core" evidence="10">
    <location>
        <begin position="511"/>
        <end position="690"/>
    </location>
</feature>
<feature type="compositionally biased region" description="Pro residues" evidence="9">
    <location>
        <begin position="29"/>
        <end position="41"/>
    </location>
</feature>
<feature type="region of interest" description="Disordered" evidence="9">
    <location>
        <begin position="1220"/>
        <end position="1287"/>
    </location>
</feature>
<keyword evidence="3 12" id="KW-0696">RNA-directed RNA polymerase</keyword>
<evidence type="ECO:0000256" key="7">
    <source>
        <dbReference type="ARBA" id="ARBA00023158"/>
    </source>
</evidence>
<evidence type="ECO:0000256" key="8">
    <source>
        <dbReference type="ARBA" id="ARBA00048744"/>
    </source>
</evidence>
<comment type="catalytic activity">
    <reaction evidence="8">
        <text>RNA(n) + a ribonucleoside 5'-triphosphate = RNA(n+1) + diphosphate</text>
        <dbReference type="Rhea" id="RHEA:21248"/>
        <dbReference type="Rhea" id="RHEA-COMP:14527"/>
        <dbReference type="Rhea" id="RHEA-COMP:17342"/>
        <dbReference type="ChEBI" id="CHEBI:33019"/>
        <dbReference type="ChEBI" id="CHEBI:61557"/>
        <dbReference type="ChEBI" id="CHEBI:140395"/>
        <dbReference type="EC" id="2.7.7.48"/>
    </reaction>
</comment>
<accession>A0ABQ8UBP0</accession>
<keyword evidence="13" id="KW-1185">Reference proteome</keyword>
<dbReference type="Pfam" id="PF26253">
    <property type="entry name" value="RdRP_head"/>
    <property type="match status" value="1"/>
</dbReference>
<dbReference type="EMBL" id="JAPMOS010000063">
    <property type="protein sequence ID" value="KAJ4456703.1"/>
    <property type="molecule type" value="Genomic_DNA"/>
</dbReference>
<dbReference type="PANTHER" id="PTHR23079:SF55">
    <property type="entry name" value="RNA-DIRECTED RNA POLYMERASE"/>
    <property type="match status" value="1"/>
</dbReference>
<evidence type="ECO:0000256" key="2">
    <source>
        <dbReference type="ARBA" id="ARBA00012494"/>
    </source>
</evidence>
<dbReference type="EC" id="2.7.7.48" evidence="2"/>
<dbReference type="GO" id="GO:0003968">
    <property type="term" value="F:RNA-directed RNA polymerase activity"/>
    <property type="evidence" value="ECO:0007669"/>
    <property type="project" value="UniProtKB-KW"/>
</dbReference>